<reference evidence="1" key="2">
    <citation type="submission" date="2023-05" db="EMBL/GenBank/DDBJ databases">
        <authorList>
            <person name="Fouks B."/>
        </authorList>
    </citation>
    <scope>NUCLEOTIDE SEQUENCE</scope>
    <source>
        <strain evidence="1">Stay&amp;Tobe</strain>
        <tissue evidence="1">Testes</tissue>
    </source>
</reference>
<accession>A0AAD7Z613</accession>
<sequence length="96" mass="11166">IDLGLADRTDNVSIKRTNYLKPEKWLPSSNIILAALVHNISKSIFVWRAFRQSYINMTNNYCTKAHQYSPSPRSPRARNRLELFLTIVYSNLLRLA</sequence>
<organism evidence="1 2">
    <name type="scientific">Diploptera punctata</name>
    <name type="common">Pacific beetle cockroach</name>
    <dbReference type="NCBI Taxonomy" id="6984"/>
    <lineage>
        <taxon>Eukaryota</taxon>
        <taxon>Metazoa</taxon>
        <taxon>Ecdysozoa</taxon>
        <taxon>Arthropoda</taxon>
        <taxon>Hexapoda</taxon>
        <taxon>Insecta</taxon>
        <taxon>Pterygota</taxon>
        <taxon>Neoptera</taxon>
        <taxon>Polyneoptera</taxon>
        <taxon>Dictyoptera</taxon>
        <taxon>Blattodea</taxon>
        <taxon>Blaberoidea</taxon>
        <taxon>Blaberidae</taxon>
        <taxon>Diplopterinae</taxon>
        <taxon>Diploptera</taxon>
    </lineage>
</organism>
<evidence type="ECO:0000313" key="2">
    <source>
        <dbReference type="Proteomes" id="UP001233999"/>
    </source>
</evidence>
<keyword evidence="2" id="KW-1185">Reference proteome</keyword>
<dbReference type="AlphaFoldDB" id="A0AAD7Z613"/>
<gene>
    <name evidence="1" type="ORF">L9F63_026062</name>
</gene>
<dbReference type="Proteomes" id="UP001233999">
    <property type="component" value="Unassembled WGS sequence"/>
</dbReference>
<protein>
    <submittedName>
        <fullName evidence="1">Uncharacterized protein</fullName>
    </submittedName>
</protein>
<feature type="non-terminal residue" evidence="1">
    <location>
        <position position="96"/>
    </location>
</feature>
<comment type="caution">
    <text evidence="1">The sequence shown here is derived from an EMBL/GenBank/DDBJ whole genome shotgun (WGS) entry which is preliminary data.</text>
</comment>
<dbReference type="EMBL" id="JASPKZ010010521">
    <property type="protein sequence ID" value="KAJ9574292.1"/>
    <property type="molecule type" value="Genomic_DNA"/>
</dbReference>
<name>A0AAD7Z613_DIPPU</name>
<feature type="non-terminal residue" evidence="1">
    <location>
        <position position="1"/>
    </location>
</feature>
<reference evidence="1" key="1">
    <citation type="journal article" date="2023" name="IScience">
        <title>Live-bearing cockroach genome reveals convergent evolutionary mechanisms linked to viviparity in insects and beyond.</title>
        <authorList>
            <person name="Fouks B."/>
            <person name="Harrison M.C."/>
            <person name="Mikhailova A.A."/>
            <person name="Marchal E."/>
            <person name="English S."/>
            <person name="Carruthers M."/>
            <person name="Jennings E.C."/>
            <person name="Chiamaka E.L."/>
            <person name="Frigard R.A."/>
            <person name="Pippel M."/>
            <person name="Attardo G.M."/>
            <person name="Benoit J.B."/>
            <person name="Bornberg-Bauer E."/>
            <person name="Tobe S.S."/>
        </authorList>
    </citation>
    <scope>NUCLEOTIDE SEQUENCE</scope>
    <source>
        <strain evidence="1">Stay&amp;Tobe</strain>
    </source>
</reference>
<evidence type="ECO:0000313" key="1">
    <source>
        <dbReference type="EMBL" id="KAJ9574292.1"/>
    </source>
</evidence>
<proteinExistence type="predicted"/>